<dbReference type="Proteomes" id="UP000198221">
    <property type="component" value="Chromosome I"/>
</dbReference>
<dbReference type="EMBL" id="LT607754">
    <property type="protein sequence ID" value="SCG46236.1"/>
    <property type="molecule type" value="Genomic_DNA"/>
</dbReference>
<feature type="compositionally biased region" description="Basic and acidic residues" evidence="1">
    <location>
        <begin position="21"/>
        <end position="31"/>
    </location>
</feature>
<protein>
    <submittedName>
        <fullName evidence="2">Uncharacterized protein</fullName>
    </submittedName>
</protein>
<organism evidence="2 3">
    <name type="scientific">Micromonospora inositola</name>
    <dbReference type="NCBI Taxonomy" id="47865"/>
    <lineage>
        <taxon>Bacteria</taxon>
        <taxon>Bacillati</taxon>
        <taxon>Actinomycetota</taxon>
        <taxon>Actinomycetes</taxon>
        <taxon>Micromonosporales</taxon>
        <taxon>Micromonosporaceae</taxon>
        <taxon>Micromonospora</taxon>
    </lineage>
</organism>
<sequence>MLIGMSGHVWTPVPRPPSTLRDARSGADPDIRLSATGDYELD</sequence>
<evidence type="ECO:0000313" key="3">
    <source>
        <dbReference type="Proteomes" id="UP000198221"/>
    </source>
</evidence>
<evidence type="ECO:0000313" key="2">
    <source>
        <dbReference type="EMBL" id="SCG46236.1"/>
    </source>
</evidence>
<accession>A0A1C5HJN5</accession>
<keyword evidence="3" id="KW-1185">Reference proteome</keyword>
<dbReference type="AlphaFoldDB" id="A0A1C5HJN5"/>
<feature type="region of interest" description="Disordered" evidence="1">
    <location>
        <begin position="1"/>
        <end position="42"/>
    </location>
</feature>
<evidence type="ECO:0000256" key="1">
    <source>
        <dbReference type="SAM" id="MobiDB-lite"/>
    </source>
</evidence>
<proteinExistence type="predicted"/>
<reference evidence="3" key="1">
    <citation type="submission" date="2016-06" db="EMBL/GenBank/DDBJ databases">
        <authorList>
            <person name="Varghese N."/>
            <person name="Submissions Spin"/>
        </authorList>
    </citation>
    <scope>NUCLEOTIDE SEQUENCE [LARGE SCALE GENOMIC DNA]</scope>
    <source>
        <strain evidence="3">DSM 43819</strain>
    </source>
</reference>
<gene>
    <name evidence="2" type="ORF">GA0070613_1431</name>
</gene>
<name>A0A1C5HJN5_9ACTN</name>